<evidence type="ECO:0000313" key="4">
    <source>
        <dbReference type="Proteomes" id="UP000000600"/>
    </source>
</evidence>
<name>A0BT28_PARTE</name>
<dbReference type="InParanoid" id="A0BT28"/>
<dbReference type="HOGENOM" id="CLU_1149098_0_0_1"/>
<evidence type="ECO:0000256" key="2">
    <source>
        <dbReference type="SAM" id="MobiDB-lite"/>
    </source>
</evidence>
<dbReference type="GeneID" id="5014877"/>
<reference evidence="3 4" key="1">
    <citation type="journal article" date="2006" name="Nature">
        <title>Global trends of whole-genome duplications revealed by the ciliate Paramecium tetraurelia.</title>
        <authorList>
            <consortium name="Genoscope"/>
            <person name="Aury J.-M."/>
            <person name="Jaillon O."/>
            <person name="Duret L."/>
            <person name="Noel B."/>
            <person name="Jubin C."/>
            <person name="Porcel B.M."/>
            <person name="Segurens B."/>
            <person name="Daubin V."/>
            <person name="Anthouard V."/>
            <person name="Aiach N."/>
            <person name="Arnaiz O."/>
            <person name="Billaut A."/>
            <person name="Beisson J."/>
            <person name="Blanc I."/>
            <person name="Bouhouche K."/>
            <person name="Camara F."/>
            <person name="Duharcourt S."/>
            <person name="Guigo R."/>
            <person name="Gogendeau D."/>
            <person name="Katinka M."/>
            <person name="Keller A.-M."/>
            <person name="Kissmehl R."/>
            <person name="Klotz C."/>
            <person name="Koll F."/>
            <person name="Le Moue A."/>
            <person name="Lepere C."/>
            <person name="Malinsky S."/>
            <person name="Nowacki M."/>
            <person name="Nowak J.K."/>
            <person name="Plattner H."/>
            <person name="Poulain J."/>
            <person name="Ruiz F."/>
            <person name="Serrano V."/>
            <person name="Zagulski M."/>
            <person name="Dessen P."/>
            <person name="Betermier M."/>
            <person name="Weissenbach J."/>
            <person name="Scarpelli C."/>
            <person name="Schachter V."/>
            <person name="Sperling L."/>
            <person name="Meyer E."/>
            <person name="Cohen J."/>
            <person name="Wincker P."/>
        </authorList>
    </citation>
    <scope>NUCLEOTIDE SEQUENCE [LARGE SCALE GENOMIC DNA]</scope>
    <source>
        <strain evidence="3 4">Stock d4-2</strain>
    </source>
</reference>
<dbReference type="Proteomes" id="UP000000600">
    <property type="component" value="Unassembled WGS sequence"/>
</dbReference>
<dbReference type="AlphaFoldDB" id="A0BT28"/>
<proteinExistence type="predicted"/>
<keyword evidence="1" id="KW-0175">Coiled coil</keyword>
<dbReference type="RefSeq" id="XP_001429093.1">
    <property type="nucleotide sequence ID" value="XM_001429056.1"/>
</dbReference>
<protein>
    <submittedName>
        <fullName evidence="3">Uncharacterized protein</fullName>
    </submittedName>
</protein>
<keyword evidence="4" id="KW-1185">Reference proteome</keyword>
<accession>A0BT28</accession>
<feature type="coiled-coil region" evidence="1">
    <location>
        <begin position="153"/>
        <end position="211"/>
    </location>
</feature>
<feature type="compositionally biased region" description="Polar residues" evidence="2">
    <location>
        <begin position="123"/>
        <end position="133"/>
    </location>
</feature>
<evidence type="ECO:0000313" key="3">
    <source>
        <dbReference type="EMBL" id="CAK61695.1"/>
    </source>
</evidence>
<dbReference type="EMBL" id="CT868015">
    <property type="protein sequence ID" value="CAK61695.1"/>
    <property type="molecule type" value="Genomic_DNA"/>
</dbReference>
<gene>
    <name evidence="3" type="ORF">GSPATT00031927001</name>
</gene>
<evidence type="ECO:0000256" key="1">
    <source>
        <dbReference type="SAM" id="Coils"/>
    </source>
</evidence>
<sequence>MIPLQNFNHRQSASALYRQYESRKQSPVTHVVVTHNPRRSHQFDGRSNSPSKILTTSHVYPKIIQATELKTRIPTQVNRSFILKGQSFPIQEAIKIYSSKQTPDSQYHSNKVSSFLQERLNEKSNYTKTTTGESQEEERSSKHKPSIIYQKQLLDKDLQIMQLQKEIKQIKESNKKHQNMEKEYDKLLQENQKLKQQIQLQQIQITQLTHQQSLVSPGRPSEYVSALSEQDKLKIKTLLECE</sequence>
<dbReference type="KEGG" id="ptm:GSPATT00031927001"/>
<dbReference type="OMA" id="QNMEKEY"/>
<dbReference type="OrthoDB" id="303167at2759"/>
<feature type="region of interest" description="Disordered" evidence="2">
    <location>
        <begin position="117"/>
        <end position="145"/>
    </location>
</feature>
<organism evidence="3 4">
    <name type="scientific">Paramecium tetraurelia</name>
    <dbReference type="NCBI Taxonomy" id="5888"/>
    <lineage>
        <taxon>Eukaryota</taxon>
        <taxon>Sar</taxon>
        <taxon>Alveolata</taxon>
        <taxon>Ciliophora</taxon>
        <taxon>Intramacronucleata</taxon>
        <taxon>Oligohymenophorea</taxon>
        <taxon>Peniculida</taxon>
        <taxon>Parameciidae</taxon>
        <taxon>Paramecium</taxon>
    </lineage>
</organism>